<keyword evidence="2" id="KW-0614">Plasmid</keyword>
<protein>
    <recommendedName>
        <fullName evidence="4">PH domain-containing protein</fullName>
    </recommendedName>
</protein>
<dbReference type="EMBL" id="CP108483">
    <property type="protein sequence ID" value="WUS61907.1"/>
    <property type="molecule type" value="Genomic_DNA"/>
</dbReference>
<evidence type="ECO:0000313" key="2">
    <source>
        <dbReference type="EMBL" id="WUS61907.1"/>
    </source>
</evidence>
<evidence type="ECO:0000256" key="1">
    <source>
        <dbReference type="SAM" id="Coils"/>
    </source>
</evidence>
<dbReference type="RefSeq" id="WP_329501479.1">
    <property type="nucleotide sequence ID" value="NZ_CP108461.1"/>
</dbReference>
<keyword evidence="1" id="KW-0175">Coiled coil</keyword>
<evidence type="ECO:0008006" key="4">
    <source>
        <dbReference type="Google" id="ProtNLM"/>
    </source>
</evidence>
<feature type="coiled-coil region" evidence="1">
    <location>
        <begin position="1"/>
        <end position="28"/>
    </location>
</feature>
<reference evidence="2 3" key="1">
    <citation type="submission" date="2022-10" db="EMBL/GenBank/DDBJ databases">
        <title>The complete genomes of actinobacterial strains from the NBC collection.</title>
        <authorList>
            <person name="Joergensen T.S."/>
            <person name="Alvarez Arevalo M."/>
            <person name="Sterndorff E.B."/>
            <person name="Faurdal D."/>
            <person name="Vuksanovic O."/>
            <person name="Mourched A.-S."/>
            <person name="Charusanti P."/>
            <person name="Shaw S."/>
            <person name="Blin K."/>
            <person name="Weber T."/>
        </authorList>
    </citation>
    <scope>NUCLEOTIDE SEQUENCE [LARGE SCALE GENOMIC DNA]</scope>
    <source>
        <strain evidence="2 3">NBC_01247</strain>
        <plasmid evidence="2 3">unnamed1</plasmid>
    </source>
</reference>
<gene>
    <name evidence="2" type="ORF">OG469_41230</name>
</gene>
<evidence type="ECO:0000313" key="3">
    <source>
        <dbReference type="Proteomes" id="UP001432014"/>
    </source>
</evidence>
<organism evidence="2 3">
    <name type="scientific">Kitasatospora herbaricolor</name>
    <dbReference type="NCBI Taxonomy" id="68217"/>
    <lineage>
        <taxon>Bacteria</taxon>
        <taxon>Bacillati</taxon>
        <taxon>Actinomycetota</taxon>
        <taxon>Actinomycetes</taxon>
        <taxon>Kitasatosporales</taxon>
        <taxon>Streptomycetaceae</taxon>
        <taxon>Kitasatospora</taxon>
    </lineage>
</organism>
<keyword evidence="3" id="KW-1185">Reference proteome</keyword>
<name>A0ABZ1WLY1_9ACTN</name>
<sequence length="45" mass="5295">MAMTEDEYDRWQAELQEMHAAYEKADQAEYAAYVDEFDARDGDSK</sequence>
<geneLocation type="plasmid" evidence="2 3">
    <name>unnamed1</name>
</geneLocation>
<proteinExistence type="predicted"/>
<accession>A0ABZ1WLY1</accession>
<dbReference type="Proteomes" id="UP001432014">
    <property type="component" value="Plasmid unnamed1"/>
</dbReference>